<name>A0A074LN20_9BACT</name>
<proteinExistence type="predicted"/>
<sequence>MMTTLSQLLLILLLLLELLTVLLQVGLQVLQAAPLVALQEPQEVLLAEELLEDNAEFSDFFKQLYKKALLLKGPFCNYEYAGTKFFS</sequence>
<comment type="caution">
    <text evidence="1">The sequence shown here is derived from an EMBL/GenBank/DDBJ whole genome shotgun (WGS) entry which is preliminary data.</text>
</comment>
<keyword evidence="2" id="KW-1185">Reference proteome</keyword>
<dbReference type="STRING" id="1048983.EL17_01810"/>
<dbReference type="EMBL" id="JMIH01000013">
    <property type="protein sequence ID" value="KEO75302.1"/>
    <property type="molecule type" value="Genomic_DNA"/>
</dbReference>
<reference evidence="1 2" key="1">
    <citation type="submission" date="2014-04" db="EMBL/GenBank/DDBJ databases">
        <title>Characterization and application of a salt tolerant electro-active bacterium.</title>
        <authorList>
            <person name="Yang L."/>
            <person name="Wei S."/>
            <person name="Tay Q.X.M."/>
        </authorList>
    </citation>
    <scope>NUCLEOTIDE SEQUENCE [LARGE SCALE GENOMIC DNA]</scope>
    <source>
        <strain evidence="1 2">LY1</strain>
    </source>
</reference>
<accession>A0A074LN20</accession>
<evidence type="ECO:0000313" key="2">
    <source>
        <dbReference type="Proteomes" id="UP000027821"/>
    </source>
</evidence>
<evidence type="ECO:0000313" key="1">
    <source>
        <dbReference type="EMBL" id="KEO75302.1"/>
    </source>
</evidence>
<protein>
    <submittedName>
        <fullName evidence="1">Uncharacterized protein</fullName>
    </submittedName>
</protein>
<gene>
    <name evidence="1" type="ORF">EL17_01810</name>
</gene>
<dbReference type="AlphaFoldDB" id="A0A074LN20"/>
<organism evidence="1 2">
    <name type="scientific">Anditalea andensis</name>
    <dbReference type="NCBI Taxonomy" id="1048983"/>
    <lineage>
        <taxon>Bacteria</taxon>
        <taxon>Pseudomonadati</taxon>
        <taxon>Bacteroidota</taxon>
        <taxon>Cytophagia</taxon>
        <taxon>Cytophagales</taxon>
        <taxon>Cytophagaceae</taxon>
        <taxon>Anditalea</taxon>
    </lineage>
</organism>
<dbReference type="Proteomes" id="UP000027821">
    <property type="component" value="Unassembled WGS sequence"/>
</dbReference>